<reference evidence="4 5" key="1">
    <citation type="submission" date="2019-01" db="EMBL/GenBank/DDBJ databases">
        <title>Colonization of the human gut by bovine bacteria present in Parmesan cheese.</title>
        <authorList>
            <person name="Lugli G.A."/>
            <person name="Milani C."/>
        </authorList>
    </citation>
    <scope>NUCLEOTIDE SEQUENCE [LARGE SCALE GENOMIC DNA]</scope>
    <source>
        <strain evidence="4 5">LDELB18P1</strain>
    </source>
</reference>
<dbReference type="PANTHER" id="PTHR11527">
    <property type="entry name" value="HEAT-SHOCK PROTEIN 20 FAMILY MEMBER"/>
    <property type="match status" value="1"/>
</dbReference>
<dbReference type="SUPFAM" id="SSF49764">
    <property type="entry name" value="HSP20-like chaperones"/>
    <property type="match status" value="1"/>
</dbReference>
<feature type="domain" description="SHSP" evidence="3">
    <location>
        <begin position="26"/>
        <end position="141"/>
    </location>
</feature>
<dbReference type="Gene3D" id="2.60.40.790">
    <property type="match status" value="1"/>
</dbReference>
<dbReference type="EMBL" id="SETJ01000012">
    <property type="protein sequence ID" value="RZM17346.1"/>
    <property type="molecule type" value="Genomic_DNA"/>
</dbReference>
<evidence type="ECO:0000256" key="1">
    <source>
        <dbReference type="PROSITE-ProRule" id="PRU00285"/>
    </source>
</evidence>
<comment type="caution">
    <text evidence="4">The sequence shown here is derived from an EMBL/GenBank/DDBJ whole genome shotgun (WGS) entry which is preliminary data.</text>
</comment>
<dbReference type="CDD" id="cd06471">
    <property type="entry name" value="ACD_LpsHSP_like"/>
    <property type="match status" value="1"/>
</dbReference>
<comment type="similarity">
    <text evidence="1 2">Belongs to the small heat shock protein (HSP20) family.</text>
</comment>
<dbReference type="InterPro" id="IPR002068">
    <property type="entry name" value="A-crystallin/Hsp20_dom"/>
</dbReference>
<name>A0A4Q7DX90_9LACO</name>
<dbReference type="RefSeq" id="WP_130137212.1">
    <property type="nucleotide sequence ID" value="NZ_BNIO01000015.1"/>
</dbReference>
<dbReference type="InterPro" id="IPR031107">
    <property type="entry name" value="Small_HSP"/>
</dbReference>
<dbReference type="Proteomes" id="UP000292818">
    <property type="component" value="Unassembled WGS sequence"/>
</dbReference>
<evidence type="ECO:0000256" key="2">
    <source>
        <dbReference type="RuleBase" id="RU003616"/>
    </source>
</evidence>
<evidence type="ECO:0000259" key="3">
    <source>
        <dbReference type="PROSITE" id="PS01031"/>
    </source>
</evidence>
<proteinExistence type="inferred from homology"/>
<sequence length="141" mass="15725">MTNDLMNRYNDLFDHIGGWLDNSKDLLDSHAFRNILQSDVAEDEHEYTVKIDVPGMSKDDIHLSYTDGILTISAHRSTFKDDSDKKKNLLCQERSEGSVSRSFSLPNVDKKGISAKLDGGVLTVTLPKVAPEENADTITIE</sequence>
<organism evidence="4 5">
    <name type="scientific">Lactobacillus delbrueckii</name>
    <dbReference type="NCBI Taxonomy" id="1584"/>
    <lineage>
        <taxon>Bacteria</taxon>
        <taxon>Bacillati</taxon>
        <taxon>Bacillota</taxon>
        <taxon>Bacilli</taxon>
        <taxon>Lactobacillales</taxon>
        <taxon>Lactobacillaceae</taxon>
        <taxon>Lactobacillus</taxon>
    </lineage>
</organism>
<dbReference type="PROSITE" id="PS01031">
    <property type="entry name" value="SHSP"/>
    <property type="match status" value="1"/>
</dbReference>
<evidence type="ECO:0000313" key="4">
    <source>
        <dbReference type="EMBL" id="RZM17346.1"/>
    </source>
</evidence>
<protein>
    <submittedName>
        <fullName evidence="4">Heat-shock protein Hsp20</fullName>
    </submittedName>
</protein>
<dbReference type="AlphaFoldDB" id="A0A4Q7DX90"/>
<dbReference type="InterPro" id="IPR008978">
    <property type="entry name" value="HSP20-like_chaperone"/>
</dbReference>
<gene>
    <name evidence="4" type="ORF">LDELB18P1_0232</name>
</gene>
<evidence type="ECO:0000313" key="5">
    <source>
        <dbReference type="Proteomes" id="UP000292818"/>
    </source>
</evidence>
<accession>A0A4Q7DX90</accession>
<dbReference type="Pfam" id="PF00011">
    <property type="entry name" value="HSP20"/>
    <property type="match status" value="1"/>
</dbReference>